<evidence type="ECO:0000313" key="2">
    <source>
        <dbReference type="Proteomes" id="UP000429607"/>
    </source>
</evidence>
<evidence type="ECO:0000313" key="1">
    <source>
        <dbReference type="EMBL" id="KAE8953434.1"/>
    </source>
</evidence>
<comment type="caution">
    <text evidence="1">The sequence shown here is derived from an EMBL/GenBank/DDBJ whole genome shotgun (WGS) entry which is preliminary data.</text>
</comment>
<accession>A0A6A3G4I9</accession>
<name>A0A6A3G4I9_9STRA</name>
<dbReference type="EMBL" id="QXFV01010688">
    <property type="protein sequence ID" value="KAE8953434.1"/>
    <property type="molecule type" value="Genomic_DNA"/>
</dbReference>
<dbReference type="Proteomes" id="UP000429607">
    <property type="component" value="Unassembled WGS sequence"/>
</dbReference>
<organism evidence="1 2">
    <name type="scientific">Phytophthora rubi</name>
    <dbReference type="NCBI Taxonomy" id="129364"/>
    <lineage>
        <taxon>Eukaryota</taxon>
        <taxon>Sar</taxon>
        <taxon>Stramenopiles</taxon>
        <taxon>Oomycota</taxon>
        <taxon>Peronosporomycetes</taxon>
        <taxon>Peronosporales</taxon>
        <taxon>Peronosporaceae</taxon>
        <taxon>Phytophthora</taxon>
    </lineage>
</organism>
<gene>
    <name evidence="1" type="ORF">PR001_g32883</name>
</gene>
<reference evidence="1 2" key="1">
    <citation type="submission" date="2018-09" db="EMBL/GenBank/DDBJ databases">
        <title>Genomic investigation of the strawberry pathogen Phytophthora fragariae indicates pathogenicity is determined by transcriptional variation in three key races.</title>
        <authorList>
            <person name="Adams T.M."/>
            <person name="Armitage A.D."/>
            <person name="Sobczyk M.K."/>
            <person name="Bates H.J."/>
            <person name="Dunwell J.M."/>
            <person name="Nellist C.F."/>
            <person name="Harrison R.J."/>
        </authorList>
    </citation>
    <scope>NUCLEOTIDE SEQUENCE [LARGE SCALE GENOMIC DNA]</scope>
    <source>
        <strain evidence="1 2">SCRP249</strain>
    </source>
</reference>
<dbReference type="AlphaFoldDB" id="A0A6A3G4I9"/>
<sequence length="68" mass="7531">MRGTVHFDWDNTSGRVVRVMSKVDALTPMLILLGSLESVSTVFEKALMTLEGRFSATEGANDNYNGRH</sequence>
<proteinExistence type="predicted"/>
<protein>
    <submittedName>
        <fullName evidence="1">Uncharacterized protein</fullName>
    </submittedName>
</protein>